<comment type="caution">
    <text evidence="1">The sequence shown here is derived from an EMBL/GenBank/DDBJ whole genome shotgun (WGS) entry which is preliminary data.</text>
</comment>
<evidence type="ECO:0000313" key="1">
    <source>
        <dbReference type="EMBL" id="KAG0427230.1"/>
    </source>
</evidence>
<proteinExistence type="predicted"/>
<reference evidence="1 2" key="1">
    <citation type="journal article" date="2020" name="Cell">
        <title>Large-Scale Comparative Analyses of Tick Genomes Elucidate Their Genetic Diversity and Vector Capacities.</title>
        <authorList>
            <consortium name="Tick Genome and Microbiome Consortium (TIGMIC)"/>
            <person name="Jia N."/>
            <person name="Wang J."/>
            <person name="Shi W."/>
            <person name="Du L."/>
            <person name="Sun Y."/>
            <person name="Zhan W."/>
            <person name="Jiang J.F."/>
            <person name="Wang Q."/>
            <person name="Zhang B."/>
            <person name="Ji P."/>
            <person name="Bell-Sakyi L."/>
            <person name="Cui X.M."/>
            <person name="Yuan T.T."/>
            <person name="Jiang B.G."/>
            <person name="Yang W.F."/>
            <person name="Lam T.T."/>
            <person name="Chang Q.C."/>
            <person name="Ding S.J."/>
            <person name="Wang X.J."/>
            <person name="Zhu J.G."/>
            <person name="Ruan X.D."/>
            <person name="Zhao L."/>
            <person name="Wei J.T."/>
            <person name="Ye R.Z."/>
            <person name="Que T.C."/>
            <person name="Du C.H."/>
            <person name="Zhou Y.H."/>
            <person name="Cheng J.X."/>
            <person name="Dai P.F."/>
            <person name="Guo W.B."/>
            <person name="Han X.H."/>
            <person name="Huang E.J."/>
            <person name="Li L.F."/>
            <person name="Wei W."/>
            <person name="Gao Y.C."/>
            <person name="Liu J.Z."/>
            <person name="Shao H.Z."/>
            <person name="Wang X."/>
            <person name="Wang C.C."/>
            <person name="Yang T.C."/>
            <person name="Huo Q.B."/>
            <person name="Li W."/>
            <person name="Chen H.Y."/>
            <person name="Chen S.E."/>
            <person name="Zhou L.G."/>
            <person name="Ni X.B."/>
            <person name="Tian J.H."/>
            <person name="Sheng Y."/>
            <person name="Liu T."/>
            <person name="Pan Y.S."/>
            <person name="Xia L.Y."/>
            <person name="Li J."/>
            <person name="Zhao F."/>
            <person name="Cao W.C."/>
        </authorList>
    </citation>
    <scope>NUCLEOTIDE SEQUENCE [LARGE SCALE GENOMIC DNA]</scope>
    <source>
        <strain evidence="1">Iper-2018</strain>
    </source>
</reference>
<keyword evidence="2" id="KW-1185">Reference proteome</keyword>
<sequence length="120" mass="13522">MLRTRVLRAKYTDTNVRCTLGTQGAEETLQHVILESTGLQPKHWPFWRLVNTRLIGSTSRSCDVIHLEVAAAWGRNGWALVQDVSLLMQPADSKPDEQSGGFQPQKDYLTGSQENRQVET</sequence>
<organism evidence="1 2">
    <name type="scientific">Ixodes persulcatus</name>
    <name type="common">Taiga tick</name>
    <dbReference type="NCBI Taxonomy" id="34615"/>
    <lineage>
        <taxon>Eukaryota</taxon>
        <taxon>Metazoa</taxon>
        <taxon>Ecdysozoa</taxon>
        <taxon>Arthropoda</taxon>
        <taxon>Chelicerata</taxon>
        <taxon>Arachnida</taxon>
        <taxon>Acari</taxon>
        <taxon>Parasitiformes</taxon>
        <taxon>Ixodida</taxon>
        <taxon>Ixodoidea</taxon>
        <taxon>Ixodidae</taxon>
        <taxon>Ixodinae</taxon>
        <taxon>Ixodes</taxon>
    </lineage>
</organism>
<protein>
    <submittedName>
        <fullName evidence="1">Uncharacterized protein</fullName>
    </submittedName>
</protein>
<dbReference type="EMBL" id="JABSTQ010009650">
    <property type="protein sequence ID" value="KAG0427230.1"/>
    <property type="molecule type" value="Genomic_DNA"/>
</dbReference>
<name>A0AC60Q354_IXOPE</name>
<gene>
    <name evidence="1" type="ORF">HPB47_025737</name>
</gene>
<dbReference type="Proteomes" id="UP000805193">
    <property type="component" value="Unassembled WGS sequence"/>
</dbReference>
<evidence type="ECO:0000313" key="2">
    <source>
        <dbReference type="Proteomes" id="UP000805193"/>
    </source>
</evidence>
<accession>A0AC60Q354</accession>